<dbReference type="InterPro" id="IPR023873">
    <property type="entry name" value="FeFe-hyd_GTPase_HydF"/>
</dbReference>
<dbReference type="NCBIfam" id="TIGR00231">
    <property type="entry name" value="small_GTP"/>
    <property type="match status" value="1"/>
</dbReference>
<name>A0A0F0CTH7_9BACT</name>
<dbReference type="CDD" id="cd00880">
    <property type="entry name" value="Era_like"/>
    <property type="match status" value="1"/>
</dbReference>
<proteinExistence type="predicted"/>
<sequence length="400" mass="44059">MYSTPKSNRLHIGIFGRRNSGKSSIINAITGQSLAIVSDIPGTTTDPVYKSMEILPIGPCVLIDTAGIDDDSILGNERIKKTMKVFRKTDVAILVVDVHIGMGKFEEELIIRFKSAKIPFVIIVNKCDLKRSSELISKLSEKGYTYLEVSTHTGQGIEDLKKNIIKIAPDDWASIPLVGDIVNPNDLIVMVCPIDSAMPRGRLILPQVQVLRDILDSDASAVVVKDTELTDVLSKLASPPDLVITDSQVFETVKEILPSEIPLTSFSTIYARHKGDLNVFLEGVKVLNELNDGDEILIAEACTHHVQAEDIGRSKIPTWLLNMTGKNLEFDITAGGDFPEDVSKYQMIITCGGCMINRREMMFRIETAVKSGVAITNYGILIAYINGILERVVEPFSQNK</sequence>
<evidence type="ECO:0000313" key="5">
    <source>
        <dbReference type="Proteomes" id="UP000033428"/>
    </source>
</evidence>
<dbReference type="PANTHER" id="PTHR42714">
    <property type="entry name" value="TRNA MODIFICATION GTPASE GTPBP3"/>
    <property type="match status" value="1"/>
</dbReference>
<dbReference type="AlphaFoldDB" id="A0A0F0CTH7"/>
<dbReference type="InterPro" id="IPR041606">
    <property type="entry name" value="HydF_dimer"/>
</dbReference>
<dbReference type="InterPro" id="IPR006073">
    <property type="entry name" value="GTP-bd"/>
</dbReference>
<feature type="domain" description="G" evidence="1">
    <location>
        <begin position="11"/>
        <end position="126"/>
    </location>
</feature>
<dbReference type="Gene3D" id="3.40.50.11410">
    <property type="match status" value="1"/>
</dbReference>
<organism evidence="4 5">
    <name type="scientific">Candidatus Omnitrophus magneticus</name>
    <dbReference type="NCBI Taxonomy" id="1609969"/>
    <lineage>
        <taxon>Bacteria</taxon>
        <taxon>Pseudomonadati</taxon>
        <taxon>Candidatus Omnitrophota</taxon>
        <taxon>Candidatus Omnitrophus</taxon>
    </lineage>
</organism>
<evidence type="ECO:0000313" key="4">
    <source>
        <dbReference type="EMBL" id="KJJ84836.1"/>
    </source>
</evidence>
<evidence type="ECO:0000259" key="1">
    <source>
        <dbReference type="Pfam" id="PF01926"/>
    </source>
</evidence>
<gene>
    <name evidence="4" type="ORF">OMAG_001283</name>
</gene>
<feature type="domain" description="Hydrogen maturase F dimerization" evidence="2">
    <location>
        <begin position="177"/>
        <end position="275"/>
    </location>
</feature>
<dbReference type="GO" id="GO:0030488">
    <property type="term" value="P:tRNA methylation"/>
    <property type="evidence" value="ECO:0007669"/>
    <property type="project" value="TreeGrafter"/>
</dbReference>
<dbReference type="PANTHER" id="PTHR42714:SF6">
    <property type="entry name" value="TRANSLATION INITIATION FACTOR IF-2"/>
    <property type="match status" value="1"/>
</dbReference>
<dbReference type="GO" id="GO:0005737">
    <property type="term" value="C:cytoplasm"/>
    <property type="evidence" value="ECO:0007669"/>
    <property type="project" value="TreeGrafter"/>
</dbReference>
<protein>
    <submittedName>
        <fullName evidence="4">Small GTP-binding protein domain-containing protein</fullName>
    </submittedName>
</protein>
<evidence type="ECO:0000259" key="2">
    <source>
        <dbReference type="Pfam" id="PF18128"/>
    </source>
</evidence>
<dbReference type="InterPro" id="IPR027417">
    <property type="entry name" value="P-loop_NTPase"/>
</dbReference>
<dbReference type="InterPro" id="IPR005225">
    <property type="entry name" value="Small_GTP-bd"/>
</dbReference>
<dbReference type="Pfam" id="PF18133">
    <property type="entry name" value="HydF_tetramer"/>
    <property type="match status" value="1"/>
</dbReference>
<dbReference type="Pfam" id="PF18128">
    <property type="entry name" value="HydF_dimer"/>
    <property type="match status" value="1"/>
</dbReference>
<dbReference type="Pfam" id="PF01926">
    <property type="entry name" value="MMR_HSR1"/>
    <property type="match status" value="1"/>
</dbReference>
<evidence type="ECO:0000259" key="3">
    <source>
        <dbReference type="Pfam" id="PF18133"/>
    </source>
</evidence>
<keyword evidence="5" id="KW-1185">Reference proteome</keyword>
<dbReference type="Gene3D" id="3.40.50.300">
    <property type="entry name" value="P-loop containing nucleotide triphosphate hydrolases"/>
    <property type="match status" value="1"/>
</dbReference>
<dbReference type="SUPFAM" id="SSF52540">
    <property type="entry name" value="P-loop containing nucleoside triphosphate hydrolases"/>
    <property type="match status" value="1"/>
</dbReference>
<dbReference type="Proteomes" id="UP000033428">
    <property type="component" value="Unassembled WGS sequence"/>
</dbReference>
<accession>A0A0F0CTH7</accession>
<feature type="domain" description="Hydrogen maturase F tetramerization" evidence="3">
    <location>
        <begin position="279"/>
        <end position="395"/>
    </location>
</feature>
<dbReference type="GO" id="GO:0005525">
    <property type="term" value="F:GTP binding"/>
    <property type="evidence" value="ECO:0007669"/>
    <property type="project" value="InterPro"/>
</dbReference>
<dbReference type="PRINTS" id="PR00326">
    <property type="entry name" value="GTP1OBG"/>
</dbReference>
<dbReference type="InterPro" id="IPR040644">
    <property type="entry name" value="HydF_tetramer"/>
</dbReference>
<dbReference type="Gene3D" id="3.40.50.11420">
    <property type="match status" value="1"/>
</dbReference>
<comment type="caution">
    <text evidence="4">The sequence shown here is derived from an EMBL/GenBank/DDBJ whole genome shotgun (WGS) entry which is preliminary data.</text>
</comment>
<dbReference type="EMBL" id="JYNY01000249">
    <property type="protein sequence ID" value="KJJ84836.1"/>
    <property type="molecule type" value="Genomic_DNA"/>
</dbReference>
<dbReference type="GO" id="GO:0002098">
    <property type="term" value="P:tRNA wobble uridine modification"/>
    <property type="evidence" value="ECO:0007669"/>
    <property type="project" value="TreeGrafter"/>
</dbReference>
<dbReference type="NCBIfam" id="TIGR03918">
    <property type="entry name" value="GTP_HydF"/>
    <property type="match status" value="1"/>
</dbReference>
<reference evidence="4" key="1">
    <citation type="submission" date="2015-02" db="EMBL/GenBank/DDBJ databases">
        <title>Single-cell genomics of uncultivated deep-branching MTB reveals a conserved set of magnetosome genes.</title>
        <authorList>
            <person name="Kolinko S."/>
            <person name="Richter M."/>
            <person name="Glockner F.O."/>
            <person name="Brachmann A."/>
            <person name="Schuler D."/>
        </authorList>
    </citation>
    <scope>NUCLEOTIDE SEQUENCE [LARGE SCALE GENOMIC DNA]</scope>
    <source>
        <strain evidence="4">SKK-01</strain>
    </source>
</reference>